<accession>B3S444</accession>
<dbReference type="Gene3D" id="3.40.50.1820">
    <property type="entry name" value="alpha/beta hydrolase"/>
    <property type="match status" value="1"/>
</dbReference>
<dbReference type="CTD" id="6756154"/>
<keyword evidence="5" id="KW-0472">Membrane</keyword>
<evidence type="ECO:0000256" key="5">
    <source>
        <dbReference type="SAM" id="Phobius"/>
    </source>
</evidence>
<evidence type="ECO:0000256" key="2">
    <source>
        <dbReference type="ARBA" id="ARBA00022487"/>
    </source>
</evidence>
<dbReference type="Pfam" id="PF00561">
    <property type="entry name" value="Abhydrolase_1"/>
    <property type="match status" value="1"/>
</dbReference>
<keyword evidence="3" id="KW-0378">Hydrolase</keyword>
<evidence type="ECO:0000259" key="6">
    <source>
        <dbReference type="Pfam" id="PF00561"/>
    </source>
</evidence>
<sequence>MVTNSLPCILTWKSILLISFGLSTSYYFYSIVKKPLIIISNGKLKDFIHNHIDTLKRPYYPTPWALNGHLQTVFRAVLEKSPELGCHREIIVTTAGIQLAIDWLIDDQSDDDHDKPIVLYVPGIGGKARSNCLVEARSLGYRTAIFCIRGSDGLPLAKPSQLPRLGDWTDLATIIDHIHQKYPRSMINVIGISLGGMIICNYLAETEPSQNYVHAACIVSTPFDMKVTQLSLETWFNTRMYNVYIAEFMINYLKCYSFHSHESSFTENGHSLPFNFEDVKKCITFSQFDQSVILPLFGYPDLTTYYKLASPGIRMDKIKTPLVCINAIDDPFSPIAGIPIDKFNQSPDIALILTRYGGHVGFIEKLWPTKTTYADKETNKPPNYDYILEKTMKL</sequence>
<dbReference type="RefSeq" id="XP_002115118.1">
    <property type="nucleotide sequence ID" value="XM_002115082.1"/>
</dbReference>
<dbReference type="InterPro" id="IPR000073">
    <property type="entry name" value="AB_hydrolase_1"/>
</dbReference>
<keyword evidence="5" id="KW-1133">Transmembrane helix</keyword>
<dbReference type="GO" id="GO:0051792">
    <property type="term" value="P:medium-chain fatty acid biosynthetic process"/>
    <property type="evidence" value="ECO:0000318"/>
    <property type="project" value="GO_Central"/>
</dbReference>
<dbReference type="SUPFAM" id="SSF53474">
    <property type="entry name" value="alpha/beta-Hydrolases"/>
    <property type="match status" value="1"/>
</dbReference>
<feature type="domain" description="AB hydrolase-1" evidence="6">
    <location>
        <begin position="116"/>
        <end position="365"/>
    </location>
</feature>
<dbReference type="PIRSF" id="PIRSF005211">
    <property type="entry name" value="Ab_hydro_YheT"/>
    <property type="match status" value="1"/>
</dbReference>
<gene>
    <name evidence="7" type="ORF">TRIADDRAFT_58948</name>
</gene>
<dbReference type="PANTHER" id="PTHR10794">
    <property type="entry name" value="ABHYDROLASE DOMAIN-CONTAINING PROTEIN"/>
    <property type="match status" value="1"/>
</dbReference>
<feature type="transmembrane region" description="Helical" evidence="5">
    <location>
        <begin position="12"/>
        <end position="29"/>
    </location>
</feature>
<name>B3S444_TRIAD</name>
<reference evidence="7 8" key="1">
    <citation type="journal article" date="2008" name="Nature">
        <title>The Trichoplax genome and the nature of placozoans.</title>
        <authorList>
            <person name="Srivastava M."/>
            <person name="Begovic E."/>
            <person name="Chapman J."/>
            <person name="Putnam N.H."/>
            <person name="Hellsten U."/>
            <person name="Kawashima T."/>
            <person name="Kuo A."/>
            <person name="Mitros T."/>
            <person name="Salamov A."/>
            <person name="Carpenter M.L."/>
            <person name="Signorovitch A.Y."/>
            <person name="Moreno M.A."/>
            <person name="Kamm K."/>
            <person name="Grimwood J."/>
            <person name="Schmutz J."/>
            <person name="Shapiro H."/>
            <person name="Grigoriev I.V."/>
            <person name="Buss L.W."/>
            <person name="Schierwater B."/>
            <person name="Dellaporta S.L."/>
            <person name="Rokhsar D.S."/>
        </authorList>
    </citation>
    <scope>NUCLEOTIDE SEQUENCE [LARGE SCALE GENOMIC DNA]</scope>
    <source>
        <strain evidence="7 8">Grell-BS-1999</strain>
    </source>
</reference>
<dbReference type="EMBL" id="DS985249">
    <property type="protein sequence ID" value="EDV22574.1"/>
    <property type="molecule type" value="Genomic_DNA"/>
</dbReference>
<dbReference type="PhylomeDB" id="B3S444"/>
<evidence type="ECO:0000313" key="7">
    <source>
        <dbReference type="EMBL" id="EDV22574.1"/>
    </source>
</evidence>
<dbReference type="GO" id="GO:0008126">
    <property type="term" value="F:acetylesterase activity"/>
    <property type="evidence" value="ECO:0000318"/>
    <property type="project" value="GO_Central"/>
</dbReference>
<keyword evidence="5" id="KW-0812">Transmembrane</keyword>
<dbReference type="Proteomes" id="UP000009022">
    <property type="component" value="Unassembled WGS sequence"/>
</dbReference>
<keyword evidence="2" id="KW-0719">Serine esterase</keyword>
<dbReference type="InterPro" id="IPR012020">
    <property type="entry name" value="ABHD4"/>
</dbReference>
<evidence type="ECO:0000313" key="8">
    <source>
        <dbReference type="Proteomes" id="UP000009022"/>
    </source>
</evidence>
<evidence type="ECO:0000256" key="1">
    <source>
        <dbReference type="ARBA" id="ARBA00010884"/>
    </source>
</evidence>
<feature type="active site" description="Charge relay system" evidence="4">
    <location>
        <position position="359"/>
    </location>
</feature>
<evidence type="ECO:0000256" key="4">
    <source>
        <dbReference type="PIRSR" id="PIRSR005211-1"/>
    </source>
</evidence>
<keyword evidence="8" id="KW-1185">Reference proteome</keyword>
<dbReference type="GeneID" id="6756154"/>
<dbReference type="HOGENOM" id="CLU_032487_4_0_1"/>
<organism evidence="7 8">
    <name type="scientific">Trichoplax adhaerens</name>
    <name type="common">Trichoplax reptans</name>
    <dbReference type="NCBI Taxonomy" id="10228"/>
    <lineage>
        <taxon>Eukaryota</taxon>
        <taxon>Metazoa</taxon>
        <taxon>Placozoa</taxon>
        <taxon>Uniplacotomia</taxon>
        <taxon>Trichoplacea</taxon>
        <taxon>Trichoplacidae</taxon>
        <taxon>Trichoplax</taxon>
    </lineage>
</organism>
<dbReference type="GO" id="GO:0047372">
    <property type="term" value="F:monoacylglycerol lipase activity"/>
    <property type="evidence" value="ECO:0000318"/>
    <property type="project" value="GO_Central"/>
</dbReference>
<dbReference type="eggNOG" id="KOG1838">
    <property type="taxonomic scope" value="Eukaryota"/>
</dbReference>
<dbReference type="KEGG" id="tad:TRIADDRAFT_58948"/>
<dbReference type="InterPro" id="IPR050960">
    <property type="entry name" value="AB_hydrolase_4_sf"/>
</dbReference>
<dbReference type="InterPro" id="IPR000952">
    <property type="entry name" value="AB_hydrolase_4_CS"/>
</dbReference>
<dbReference type="PANTHER" id="PTHR10794:SF63">
    <property type="entry name" value="ALPHA_BETA HYDROLASE 1, ISOFORM A"/>
    <property type="match status" value="1"/>
</dbReference>
<feature type="active site" description="Charge relay system" evidence="4">
    <location>
        <position position="193"/>
    </location>
</feature>
<feature type="active site" description="Charge relay system" evidence="4">
    <location>
        <position position="330"/>
    </location>
</feature>
<dbReference type="InterPro" id="IPR029058">
    <property type="entry name" value="AB_hydrolase_fold"/>
</dbReference>
<dbReference type="AlphaFoldDB" id="B3S444"/>
<dbReference type="PROSITE" id="PS01133">
    <property type="entry name" value="UPF0017"/>
    <property type="match status" value="1"/>
</dbReference>
<proteinExistence type="inferred from homology"/>
<evidence type="ECO:0000256" key="3">
    <source>
        <dbReference type="ARBA" id="ARBA00022801"/>
    </source>
</evidence>
<dbReference type="GO" id="GO:0051793">
    <property type="term" value="P:medium-chain fatty acid catabolic process"/>
    <property type="evidence" value="ECO:0000318"/>
    <property type="project" value="GO_Central"/>
</dbReference>
<dbReference type="OrthoDB" id="247542at2759"/>
<protein>
    <recommendedName>
        <fullName evidence="6">AB hydrolase-1 domain-containing protein</fullName>
    </recommendedName>
</protein>
<comment type="similarity">
    <text evidence="1">Belongs to the AB hydrolase superfamily. AB hydrolase 4 family.</text>
</comment>
<dbReference type="InParanoid" id="B3S444"/>